<proteinExistence type="predicted"/>
<keyword evidence="5 7" id="KW-0040">ANK repeat</keyword>
<feature type="compositionally biased region" description="Low complexity" evidence="9">
    <location>
        <begin position="191"/>
        <end position="203"/>
    </location>
</feature>
<feature type="compositionally biased region" description="Polar residues" evidence="9">
    <location>
        <begin position="238"/>
        <end position="250"/>
    </location>
</feature>
<dbReference type="SMART" id="SM00326">
    <property type="entry name" value="SH3"/>
    <property type="match status" value="1"/>
</dbReference>
<keyword evidence="2 8" id="KW-0728">SH3 domain</keyword>
<keyword evidence="12" id="KW-1185">Reference proteome</keyword>
<keyword evidence="4" id="KW-0677">Repeat</keyword>
<feature type="compositionally biased region" description="Polar residues" evidence="9">
    <location>
        <begin position="215"/>
        <end position="228"/>
    </location>
</feature>
<protein>
    <recommendedName>
        <fullName evidence="10">SH3 domain-containing protein</fullName>
    </recommendedName>
</protein>
<sequence>LVLFLPPGSASSSQPSPLSLQTERSDPPPAVAVRPYVPDHPSRPQSPRKGPATMNSSSIYSVYLQQPQQPQAKNYSSLSNRTAVKAAHSQLRYQNDADLEVLRRRLSNAPRPLKKRSSITEPEGPQGPNIQKLLYQRFNTLAGGMEGGSGNPFYQPDCLLGDMDSIHSANRNVELGDKSVSELPGEVKGQSLSSDSCCSSSPSVTMETPKDTESTNKASASTQPNSSPAPERSEDKNNNSQRGVGSTHNTIGHAPSSPSPPALPSVPKVKRTNLKKPSSERTGHGLRVKFNPLALLLDASLEGEFDLVQRIIYEVKYGIMEHVHESQWIFIQVCLVENPSMPNDEGITPLHNAVCAGHHHIVKFLLDFGVNVNAADSDGWSVPPVFFIYLEIHPWNHQMNFRVFYCRTSRTPLHCAASCNSVHLCKMLVESGAAIFATTISDVETAADKCEEMEEGYCQCSQFLYGVQEKLGVMNKGLVYALWDYMAQQDDELTFSEGDAITVLRRHDDTETEWWWARLEDREGYVPRNLMGVRATSIPHC</sequence>
<feature type="repeat" description="ANK" evidence="7">
    <location>
        <begin position="408"/>
        <end position="440"/>
    </location>
</feature>
<reference evidence="11 12" key="1">
    <citation type="submission" date="2021-06" db="EMBL/GenBank/DDBJ databases">
        <authorList>
            <person name="Palmer J.M."/>
        </authorList>
    </citation>
    <scope>NUCLEOTIDE SEQUENCE [LARGE SCALE GENOMIC DNA]</scope>
    <source>
        <strain evidence="11 12">GA_2019</strain>
        <tissue evidence="11">Muscle</tissue>
    </source>
</reference>
<dbReference type="Pfam" id="PF00023">
    <property type="entry name" value="Ank"/>
    <property type="match status" value="2"/>
</dbReference>
<dbReference type="InterPro" id="IPR002110">
    <property type="entry name" value="Ankyrin_rpt"/>
</dbReference>
<feature type="repeat" description="ANK" evidence="7">
    <location>
        <begin position="345"/>
        <end position="377"/>
    </location>
</feature>
<dbReference type="PRINTS" id="PR00452">
    <property type="entry name" value="SH3DOMAIN"/>
</dbReference>
<dbReference type="SMART" id="SM00248">
    <property type="entry name" value="ANK"/>
    <property type="match status" value="2"/>
</dbReference>
<comment type="caution">
    <text evidence="11">The sequence shown here is derived from an EMBL/GenBank/DDBJ whole genome shotgun (WGS) entry which is preliminary data.</text>
</comment>
<dbReference type="PROSITE" id="PS50297">
    <property type="entry name" value="ANK_REP_REGION"/>
    <property type="match status" value="2"/>
</dbReference>
<evidence type="ECO:0000313" key="12">
    <source>
        <dbReference type="Proteomes" id="UP001476798"/>
    </source>
</evidence>
<dbReference type="InterPro" id="IPR036028">
    <property type="entry name" value="SH3-like_dom_sf"/>
</dbReference>
<comment type="subcellular location">
    <subcellularLocation>
        <location evidence="1">Nucleus</location>
    </subcellularLocation>
</comment>
<dbReference type="PROSITE" id="PS50088">
    <property type="entry name" value="ANK_REPEAT"/>
    <property type="match status" value="2"/>
</dbReference>
<evidence type="ECO:0000256" key="8">
    <source>
        <dbReference type="PROSITE-ProRule" id="PRU00192"/>
    </source>
</evidence>
<dbReference type="Gene3D" id="1.25.40.20">
    <property type="entry name" value="Ankyrin repeat-containing domain"/>
    <property type="match status" value="2"/>
</dbReference>
<organism evidence="11 12">
    <name type="scientific">Goodea atripinnis</name>
    <dbReference type="NCBI Taxonomy" id="208336"/>
    <lineage>
        <taxon>Eukaryota</taxon>
        <taxon>Metazoa</taxon>
        <taxon>Chordata</taxon>
        <taxon>Craniata</taxon>
        <taxon>Vertebrata</taxon>
        <taxon>Euteleostomi</taxon>
        <taxon>Actinopterygii</taxon>
        <taxon>Neopterygii</taxon>
        <taxon>Teleostei</taxon>
        <taxon>Neoteleostei</taxon>
        <taxon>Acanthomorphata</taxon>
        <taxon>Ovalentaria</taxon>
        <taxon>Atherinomorphae</taxon>
        <taxon>Cyprinodontiformes</taxon>
        <taxon>Goodeidae</taxon>
        <taxon>Goodea</taxon>
    </lineage>
</organism>
<keyword evidence="6" id="KW-0539">Nucleus</keyword>
<dbReference type="PROSITE" id="PS50002">
    <property type="entry name" value="SH3"/>
    <property type="match status" value="1"/>
</dbReference>
<dbReference type="Proteomes" id="UP001476798">
    <property type="component" value="Unassembled WGS sequence"/>
</dbReference>
<evidence type="ECO:0000256" key="4">
    <source>
        <dbReference type="ARBA" id="ARBA00022737"/>
    </source>
</evidence>
<feature type="region of interest" description="Disordered" evidence="9">
    <location>
        <begin position="183"/>
        <end position="283"/>
    </location>
</feature>
<accession>A0ABV0MKU6</accession>
<evidence type="ECO:0000313" key="11">
    <source>
        <dbReference type="EMBL" id="MEQ2159682.1"/>
    </source>
</evidence>
<name>A0ABV0MKU6_9TELE</name>
<dbReference type="InterPro" id="IPR036770">
    <property type="entry name" value="Ankyrin_rpt-contain_sf"/>
</dbReference>
<dbReference type="PANTHER" id="PTHR24131:SF15">
    <property type="entry name" value="APOPTOSIS-STIMULATING PROTEIN OF P53-LIKE ISOFORM X1"/>
    <property type="match status" value="1"/>
</dbReference>
<dbReference type="PANTHER" id="PTHR24131">
    <property type="entry name" value="APOPTOSIS-STIMULATING OF P53 PROTEIN"/>
    <property type="match status" value="1"/>
</dbReference>
<evidence type="ECO:0000256" key="9">
    <source>
        <dbReference type="SAM" id="MobiDB-lite"/>
    </source>
</evidence>
<feature type="region of interest" description="Disordered" evidence="9">
    <location>
        <begin position="1"/>
        <end position="55"/>
    </location>
</feature>
<evidence type="ECO:0000256" key="3">
    <source>
        <dbReference type="ARBA" id="ARBA00022703"/>
    </source>
</evidence>
<feature type="domain" description="SH3" evidence="10">
    <location>
        <begin position="474"/>
        <end position="536"/>
    </location>
</feature>
<evidence type="ECO:0000256" key="6">
    <source>
        <dbReference type="ARBA" id="ARBA00023242"/>
    </source>
</evidence>
<keyword evidence="3" id="KW-0053">Apoptosis</keyword>
<evidence type="ECO:0000256" key="7">
    <source>
        <dbReference type="PROSITE-ProRule" id="PRU00023"/>
    </source>
</evidence>
<evidence type="ECO:0000256" key="1">
    <source>
        <dbReference type="ARBA" id="ARBA00004123"/>
    </source>
</evidence>
<dbReference type="Pfam" id="PF00018">
    <property type="entry name" value="SH3_1"/>
    <property type="match status" value="1"/>
</dbReference>
<dbReference type="InterPro" id="IPR001452">
    <property type="entry name" value="SH3_domain"/>
</dbReference>
<dbReference type="EMBL" id="JAHRIO010003012">
    <property type="protein sequence ID" value="MEQ2159682.1"/>
    <property type="molecule type" value="Genomic_DNA"/>
</dbReference>
<feature type="compositionally biased region" description="Low complexity" evidence="9">
    <location>
        <begin position="1"/>
        <end position="20"/>
    </location>
</feature>
<dbReference type="InterPro" id="IPR047163">
    <property type="entry name" value="ASPP1/2"/>
</dbReference>
<evidence type="ECO:0000256" key="2">
    <source>
        <dbReference type="ARBA" id="ARBA00022443"/>
    </source>
</evidence>
<feature type="region of interest" description="Disordered" evidence="9">
    <location>
        <begin position="109"/>
        <end position="129"/>
    </location>
</feature>
<dbReference type="SUPFAM" id="SSF50044">
    <property type="entry name" value="SH3-domain"/>
    <property type="match status" value="1"/>
</dbReference>
<evidence type="ECO:0000256" key="5">
    <source>
        <dbReference type="ARBA" id="ARBA00023043"/>
    </source>
</evidence>
<dbReference type="SUPFAM" id="SSF48403">
    <property type="entry name" value="Ankyrin repeat"/>
    <property type="match status" value="1"/>
</dbReference>
<gene>
    <name evidence="11" type="ORF">GOODEAATRI_025525</name>
</gene>
<feature type="non-terminal residue" evidence="11">
    <location>
        <position position="1"/>
    </location>
</feature>
<evidence type="ECO:0000259" key="10">
    <source>
        <dbReference type="PROSITE" id="PS50002"/>
    </source>
</evidence>